<reference evidence="2 3" key="1">
    <citation type="journal article" date="2016" name="Sci. Rep.">
        <title>Metabolic traits of an uncultured archaeal lineage -MSBL1- from brine pools of the Red Sea.</title>
        <authorList>
            <person name="Mwirichia R."/>
            <person name="Alam I."/>
            <person name="Rashid M."/>
            <person name="Vinu M."/>
            <person name="Ba-Alawi W."/>
            <person name="Anthony Kamau A."/>
            <person name="Kamanda Ngugi D."/>
            <person name="Goker M."/>
            <person name="Klenk H.P."/>
            <person name="Bajic V."/>
            <person name="Stingl U."/>
        </authorList>
    </citation>
    <scope>NUCLEOTIDE SEQUENCE [LARGE SCALE GENOMIC DNA]</scope>
    <source>
        <strain evidence="2">SCGC-AAA261F17</strain>
    </source>
</reference>
<dbReference type="Pfam" id="PF26485">
    <property type="entry name" value="DUF8156"/>
    <property type="match status" value="1"/>
</dbReference>
<gene>
    <name evidence="2" type="ORF">AKJ44_01080</name>
</gene>
<dbReference type="Proteomes" id="UP000070035">
    <property type="component" value="Unassembled WGS sequence"/>
</dbReference>
<keyword evidence="3" id="KW-1185">Reference proteome</keyword>
<evidence type="ECO:0000313" key="3">
    <source>
        <dbReference type="Proteomes" id="UP000070035"/>
    </source>
</evidence>
<name>A0A133V6X6_9EURY</name>
<proteinExistence type="predicted"/>
<protein>
    <recommendedName>
        <fullName evidence="1">DUF8156 domain-containing protein</fullName>
    </recommendedName>
</protein>
<dbReference type="AlphaFoldDB" id="A0A133V6X6"/>
<accession>A0A133V6X6</accession>
<dbReference type="EMBL" id="LHXY01000009">
    <property type="protein sequence ID" value="KXB02200.1"/>
    <property type="molecule type" value="Genomic_DNA"/>
</dbReference>
<comment type="caution">
    <text evidence="2">The sequence shown here is derived from an EMBL/GenBank/DDBJ whole genome shotgun (WGS) entry which is preliminary data.</text>
</comment>
<sequence>MGRTVPTFREEIEDEMDRWREFRKALRKDDREAFDEMMEACKRYSSAGSQAKASSPFQAMVLSILLGQEKRLSRLEEEIGEIRKLLKGD</sequence>
<dbReference type="InterPro" id="IPR058469">
    <property type="entry name" value="DUF8156"/>
</dbReference>
<evidence type="ECO:0000259" key="1">
    <source>
        <dbReference type="Pfam" id="PF26485"/>
    </source>
</evidence>
<feature type="domain" description="DUF8156" evidence="1">
    <location>
        <begin position="1"/>
        <end position="86"/>
    </location>
</feature>
<evidence type="ECO:0000313" key="2">
    <source>
        <dbReference type="EMBL" id="KXB02200.1"/>
    </source>
</evidence>
<organism evidence="2 3">
    <name type="scientific">candidate division MSBL1 archaeon SCGC-AAA261F17</name>
    <dbReference type="NCBI Taxonomy" id="1698274"/>
    <lineage>
        <taxon>Archaea</taxon>
        <taxon>Methanobacteriati</taxon>
        <taxon>Methanobacteriota</taxon>
        <taxon>candidate division MSBL1</taxon>
    </lineage>
</organism>